<keyword evidence="3" id="KW-1185">Reference proteome</keyword>
<keyword evidence="1" id="KW-0812">Transmembrane</keyword>
<evidence type="ECO:0000256" key="1">
    <source>
        <dbReference type="SAM" id="Phobius"/>
    </source>
</evidence>
<name>A0ABX1TBA0_9PROT</name>
<reference evidence="2" key="1">
    <citation type="submission" date="2019-03" db="EMBL/GenBank/DDBJ databases">
        <title>Metabolic reconstructions from genomes of highly enriched 'Candidatus Accumulibacter' and 'Candidatus Competibacter' bioreactor populations.</title>
        <authorList>
            <person name="Annavajhala M.K."/>
            <person name="Welles L."/>
            <person name="Abbas B."/>
            <person name="Sorokin D."/>
            <person name="Park H."/>
            <person name="Van Loosdrecht M."/>
            <person name="Chandran K."/>
        </authorList>
    </citation>
    <scope>NUCLEOTIDE SEQUENCE</scope>
    <source>
        <strain evidence="2">SBR_L</strain>
    </source>
</reference>
<keyword evidence="1" id="KW-0472">Membrane</keyword>
<protein>
    <submittedName>
        <fullName evidence="2">Uncharacterized protein</fullName>
    </submittedName>
</protein>
<dbReference type="EMBL" id="SPMX01000022">
    <property type="protein sequence ID" value="NMQ05517.1"/>
    <property type="molecule type" value="Genomic_DNA"/>
</dbReference>
<feature type="transmembrane region" description="Helical" evidence="1">
    <location>
        <begin position="7"/>
        <end position="29"/>
    </location>
</feature>
<gene>
    <name evidence="2" type="ORF">E4Q08_09705</name>
</gene>
<accession>A0ABX1TBA0</accession>
<evidence type="ECO:0000313" key="2">
    <source>
        <dbReference type="EMBL" id="NMQ05517.1"/>
    </source>
</evidence>
<comment type="caution">
    <text evidence="2">The sequence shown here is derived from an EMBL/GenBank/DDBJ whole genome shotgun (WGS) entry which is preliminary data.</text>
</comment>
<sequence length="126" mass="14021">MNTRHRFRLNLIGVLVLVLGLTVSVWVFLTGTDERSDVIGYEMVDGKAYPITTSDSKRYRHDLERFGGKSAVFADDLARWFTSLWHGKRLALTLAVLTVGIAFACFRAAERMPADPGGEGKNSTQD</sequence>
<proteinExistence type="predicted"/>
<feature type="transmembrane region" description="Helical" evidence="1">
    <location>
        <begin position="90"/>
        <end position="109"/>
    </location>
</feature>
<evidence type="ECO:0000313" key="3">
    <source>
        <dbReference type="Proteomes" id="UP000886469"/>
    </source>
</evidence>
<dbReference type="RefSeq" id="WP_169070244.1">
    <property type="nucleotide sequence ID" value="NZ_SPMX01000022.1"/>
</dbReference>
<dbReference type="Proteomes" id="UP000886469">
    <property type="component" value="Unassembled WGS sequence"/>
</dbReference>
<keyword evidence="1" id="KW-1133">Transmembrane helix</keyword>
<organism evidence="2 3">
    <name type="scientific">Candidatus Accumulibacter contiguus</name>
    <dbReference type="NCBI Taxonomy" id="2954381"/>
    <lineage>
        <taxon>Bacteria</taxon>
        <taxon>Pseudomonadati</taxon>
        <taxon>Pseudomonadota</taxon>
        <taxon>Betaproteobacteria</taxon>
        <taxon>Candidatus Accumulibacter</taxon>
    </lineage>
</organism>